<dbReference type="EMBL" id="JASTZU010000058">
    <property type="protein sequence ID" value="MDL4842528.1"/>
    <property type="molecule type" value="Genomic_DNA"/>
</dbReference>
<dbReference type="SUPFAM" id="SSF53850">
    <property type="entry name" value="Periplasmic binding protein-like II"/>
    <property type="match status" value="1"/>
</dbReference>
<feature type="region of interest" description="Disordered" evidence="1">
    <location>
        <begin position="28"/>
        <end position="49"/>
    </location>
</feature>
<evidence type="ECO:0000256" key="1">
    <source>
        <dbReference type="SAM" id="MobiDB-lite"/>
    </source>
</evidence>
<dbReference type="InterPro" id="IPR050490">
    <property type="entry name" value="Bact_solute-bd_prot1"/>
</dbReference>
<dbReference type="PANTHER" id="PTHR43649">
    <property type="entry name" value="ARABINOSE-BINDING PROTEIN-RELATED"/>
    <property type="match status" value="1"/>
</dbReference>
<keyword evidence="4" id="KW-1185">Reference proteome</keyword>
<keyword evidence="2" id="KW-0732">Signal</keyword>
<reference evidence="3 4" key="1">
    <citation type="submission" date="2023-06" db="EMBL/GenBank/DDBJ databases">
        <title>Aquibacillus rhizosphaerae LR5S19.</title>
        <authorList>
            <person name="Sun J.-Q."/>
        </authorList>
    </citation>
    <scope>NUCLEOTIDE SEQUENCE [LARGE SCALE GENOMIC DNA]</scope>
    <source>
        <strain evidence="3 4">LR5S19</strain>
    </source>
</reference>
<comment type="caution">
    <text evidence="3">The sequence shown here is derived from an EMBL/GenBank/DDBJ whole genome shotgun (WGS) entry which is preliminary data.</text>
</comment>
<sequence>MYKTKRTVFIFLILLISLIVLTACNKASSSSGDEETSKEDTKEASTEPVELTIAARAGSMADALTEVVKQYEEETGNKVNVNAMPYDNLKETVVLDVRNNSGAFDLVMIDDPWMPEFAEGELLTNLDSYFPDGLASDFVQKSAALGKVPYETGSTYAVPFIGNVQMFFYRNDLVEKYDIDAPQTWDDVLAFAETIKDEEQETFGYALRGQRGNPIVSNYLPLFWAYGGTVLDENMKPQVNTEAGVKAMEMYMKLKETGPKGVETFDSDQIATSLTQGQVAMTIAWPSWVSEVDNKENSNVVGKVNFSAVPSQESDAAAMIGNWLLGIPRTSQNTDAAAAFLEWVTSAETQKEMTILGAGAPTRVSVYEDPELVEQYRHFPAQLEALQNSVARPRTSKWSQVEDTWGMYLSQILAGQLDIQEGLDKANEELEGILAK</sequence>
<evidence type="ECO:0000256" key="2">
    <source>
        <dbReference type="SAM" id="SignalP"/>
    </source>
</evidence>
<dbReference type="InterPro" id="IPR006059">
    <property type="entry name" value="SBP"/>
</dbReference>
<proteinExistence type="predicted"/>
<organism evidence="3 4">
    <name type="scientific">Aquibacillus rhizosphaerae</name>
    <dbReference type="NCBI Taxonomy" id="3051431"/>
    <lineage>
        <taxon>Bacteria</taxon>
        <taxon>Bacillati</taxon>
        <taxon>Bacillota</taxon>
        <taxon>Bacilli</taxon>
        <taxon>Bacillales</taxon>
        <taxon>Bacillaceae</taxon>
        <taxon>Aquibacillus</taxon>
    </lineage>
</organism>
<feature type="signal peptide" evidence="2">
    <location>
        <begin position="1"/>
        <end position="22"/>
    </location>
</feature>
<feature type="chain" id="PRO_5047177690" evidence="2">
    <location>
        <begin position="23"/>
        <end position="436"/>
    </location>
</feature>
<dbReference type="PROSITE" id="PS51257">
    <property type="entry name" value="PROKAR_LIPOPROTEIN"/>
    <property type="match status" value="1"/>
</dbReference>
<dbReference type="CDD" id="cd14750">
    <property type="entry name" value="PBP2_TMBP"/>
    <property type="match status" value="1"/>
</dbReference>
<evidence type="ECO:0000313" key="3">
    <source>
        <dbReference type="EMBL" id="MDL4842528.1"/>
    </source>
</evidence>
<dbReference type="Proteomes" id="UP001235343">
    <property type="component" value="Unassembled WGS sequence"/>
</dbReference>
<evidence type="ECO:0000313" key="4">
    <source>
        <dbReference type="Proteomes" id="UP001235343"/>
    </source>
</evidence>
<accession>A0ABT7L9J7</accession>
<dbReference type="PANTHER" id="PTHR43649:SF12">
    <property type="entry name" value="DIACETYLCHITOBIOSE BINDING PROTEIN DASA"/>
    <property type="match status" value="1"/>
</dbReference>
<protein>
    <submittedName>
        <fullName evidence="3">ABC transporter substrate-binding protein</fullName>
    </submittedName>
</protein>
<dbReference type="RefSeq" id="WP_285933799.1">
    <property type="nucleotide sequence ID" value="NZ_JASTZU010000058.1"/>
</dbReference>
<dbReference type="Pfam" id="PF01547">
    <property type="entry name" value="SBP_bac_1"/>
    <property type="match status" value="1"/>
</dbReference>
<dbReference type="Gene3D" id="3.40.190.10">
    <property type="entry name" value="Periplasmic binding protein-like II"/>
    <property type="match status" value="2"/>
</dbReference>
<name>A0ABT7L9J7_9BACI</name>
<gene>
    <name evidence="3" type="ORF">QQS35_19010</name>
</gene>